<evidence type="ECO:0000313" key="2">
    <source>
        <dbReference type="EMBL" id="SEG53080.1"/>
    </source>
</evidence>
<proteinExistence type="predicted"/>
<evidence type="ECO:0008006" key="4">
    <source>
        <dbReference type="Google" id="ProtNLM"/>
    </source>
</evidence>
<accession>A0A1H6AXR8</accession>
<dbReference type="OrthoDB" id="238114at2157"/>
<dbReference type="EMBL" id="FNVN01000003">
    <property type="protein sequence ID" value="SEG53080.1"/>
    <property type="molecule type" value="Genomic_DNA"/>
</dbReference>
<dbReference type="GeneID" id="54852495"/>
<organism evidence="2 3">
    <name type="scientific">Halobellus limi</name>
    <dbReference type="NCBI Taxonomy" id="699433"/>
    <lineage>
        <taxon>Archaea</taxon>
        <taxon>Methanobacteriati</taxon>
        <taxon>Methanobacteriota</taxon>
        <taxon>Stenosarchaea group</taxon>
        <taxon>Halobacteria</taxon>
        <taxon>Halobacteriales</taxon>
        <taxon>Haloferacaceae</taxon>
        <taxon>Halobellus</taxon>
    </lineage>
</organism>
<keyword evidence="1" id="KW-1133">Transmembrane helix</keyword>
<evidence type="ECO:0000313" key="3">
    <source>
        <dbReference type="Proteomes" id="UP000236740"/>
    </source>
</evidence>
<dbReference type="RefSeq" id="WP_170216829.1">
    <property type="nucleotide sequence ID" value="NZ_CP031311.1"/>
</dbReference>
<keyword evidence="1" id="KW-0472">Membrane</keyword>
<keyword evidence="3" id="KW-1185">Reference proteome</keyword>
<dbReference type="Proteomes" id="UP000236740">
    <property type="component" value="Unassembled WGS sequence"/>
</dbReference>
<reference evidence="2 3" key="1">
    <citation type="submission" date="2016-10" db="EMBL/GenBank/DDBJ databases">
        <authorList>
            <person name="de Groot N.N."/>
        </authorList>
    </citation>
    <scope>NUCLEOTIDE SEQUENCE [LARGE SCALE GENOMIC DNA]</scope>
    <source>
        <strain evidence="2 3">CGMCC 1.10331</strain>
    </source>
</reference>
<name>A0A1H6AXR8_9EURY</name>
<sequence length="56" mass="6012">MSSPFERSEIRQGMGVGSALVIAFVAFTFFEGTTRWLLLGVAAVELVVVPRVLKGA</sequence>
<keyword evidence="1" id="KW-0812">Transmembrane</keyword>
<protein>
    <recommendedName>
        <fullName evidence="4">DUF2892 domain-containing protein</fullName>
    </recommendedName>
</protein>
<feature type="transmembrane region" description="Helical" evidence="1">
    <location>
        <begin position="12"/>
        <end position="30"/>
    </location>
</feature>
<gene>
    <name evidence="2" type="ORF">SAMN04488133_2567</name>
</gene>
<dbReference type="AlphaFoldDB" id="A0A1H6AXR8"/>
<evidence type="ECO:0000256" key="1">
    <source>
        <dbReference type="SAM" id="Phobius"/>
    </source>
</evidence>